<comment type="similarity">
    <text evidence="2">Belongs to the NK-2 homeobox family.</text>
</comment>
<dbReference type="GO" id="GO:0005634">
    <property type="term" value="C:nucleus"/>
    <property type="evidence" value="ECO:0007669"/>
    <property type="project" value="UniProtKB-SubCell"/>
</dbReference>
<comment type="caution">
    <text evidence="11">The sequence shown here is derived from an EMBL/GenBank/DDBJ whole genome shotgun (WGS) entry which is preliminary data.</text>
</comment>
<dbReference type="FunFam" id="1.10.10.60:FF:000101">
    <property type="entry name" value="NK2 homeobox 8"/>
    <property type="match status" value="1"/>
</dbReference>
<organism evidence="11 12">
    <name type="scientific">Calicophoron daubneyi</name>
    <name type="common">Rumen fluke</name>
    <name type="synonym">Paramphistomum daubneyi</name>
    <dbReference type="NCBI Taxonomy" id="300641"/>
    <lineage>
        <taxon>Eukaryota</taxon>
        <taxon>Metazoa</taxon>
        <taxon>Spiralia</taxon>
        <taxon>Lophotrochozoa</taxon>
        <taxon>Platyhelminthes</taxon>
        <taxon>Trematoda</taxon>
        <taxon>Digenea</taxon>
        <taxon>Plagiorchiida</taxon>
        <taxon>Pronocephalata</taxon>
        <taxon>Paramphistomoidea</taxon>
        <taxon>Paramphistomidae</taxon>
        <taxon>Calicophoron</taxon>
    </lineage>
</organism>
<feature type="compositionally biased region" description="Low complexity" evidence="9">
    <location>
        <begin position="658"/>
        <end position="668"/>
    </location>
</feature>
<dbReference type="PROSITE" id="PS50071">
    <property type="entry name" value="HOMEOBOX_2"/>
    <property type="match status" value="1"/>
</dbReference>
<keyword evidence="5 7" id="KW-0371">Homeobox</keyword>
<dbReference type="SUPFAM" id="SSF46689">
    <property type="entry name" value="Homeodomain-like"/>
    <property type="match status" value="1"/>
</dbReference>
<evidence type="ECO:0000256" key="6">
    <source>
        <dbReference type="ARBA" id="ARBA00023242"/>
    </source>
</evidence>
<feature type="compositionally biased region" description="Basic and acidic residues" evidence="9">
    <location>
        <begin position="553"/>
        <end position="571"/>
    </location>
</feature>
<gene>
    <name evidence="11" type="ORF">CDAUBV1_LOCUS6749</name>
</gene>
<evidence type="ECO:0000256" key="4">
    <source>
        <dbReference type="ARBA" id="ARBA00023125"/>
    </source>
</evidence>
<dbReference type="GO" id="GO:0000981">
    <property type="term" value="F:DNA-binding transcription factor activity, RNA polymerase II-specific"/>
    <property type="evidence" value="ECO:0007669"/>
    <property type="project" value="InterPro"/>
</dbReference>
<feature type="region of interest" description="Disordered" evidence="9">
    <location>
        <begin position="272"/>
        <end position="351"/>
    </location>
</feature>
<comment type="subcellular location">
    <subcellularLocation>
        <location evidence="1 7 8">Nucleus</location>
    </subcellularLocation>
</comment>
<feature type="compositionally biased region" description="Polar residues" evidence="9">
    <location>
        <begin position="590"/>
        <end position="606"/>
    </location>
</feature>
<evidence type="ECO:0000256" key="9">
    <source>
        <dbReference type="SAM" id="MobiDB-lite"/>
    </source>
</evidence>
<dbReference type="InterPro" id="IPR017970">
    <property type="entry name" value="Homeobox_CS"/>
</dbReference>
<feature type="compositionally biased region" description="Basic and acidic residues" evidence="9">
    <location>
        <begin position="631"/>
        <end position="657"/>
    </location>
</feature>
<evidence type="ECO:0000256" key="2">
    <source>
        <dbReference type="ARBA" id="ARBA00005661"/>
    </source>
</evidence>
<evidence type="ECO:0000256" key="5">
    <source>
        <dbReference type="ARBA" id="ARBA00023155"/>
    </source>
</evidence>
<feature type="domain" description="Homeobox" evidence="10">
    <location>
        <begin position="449"/>
        <end position="509"/>
    </location>
</feature>
<proteinExistence type="inferred from homology"/>
<dbReference type="GO" id="GO:0000978">
    <property type="term" value="F:RNA polymerase II cis-regulatory region sequence-specific DNA binding"/>
    <property type="evidence" value="ECO:0007669"/>
    <property type="project" value="TreeGrafter"/>
</dbReference>
<dbReference type="PANTHER" id="PTHR24340:SF41">
    <property type="entry name" value="MUSCLE-SPECIFIC HOMEOBOX PROTEIN TINMAN-RELATED"/>
    <property type="match status" value="1"/>
</dbReference>
<keyword evidence="3" id="KW-0217">Developmental protein</keyword>
<evidence type="ECO:0000313" key="12">
    <source>
        <dbReference type="Proteomes" id="UP001497525"/>
    </source>
</evidence>
<evidence type="ECO:0000256" key="8">
    <source>
        <dbReference type="RuleBase" id="RU000682"/>
    </source>
</evidence>
<accession>A0AAV2T9H7</accession>
<feature type="compositionally biased region" description="Low complexity" evidence="9">
    <location>
        <begin position="321"/>
        <end position="337"/>
    </location>
</feature>
<dbReference type="Pfam" id="PF00046">
    <property type="entry name" value="Homeodomain"/>
    <property type="match status" value="1"/>
</dbReference>
<dbReference type="PROSITE" id="PS00027">
    <property type="entry name" value="HOMEOBOX_1"/>
    <property type="match status" value="1"/>
</dbReference>
<dbReference type="GO" id="GO:0030154">
    <property type="term" value="P:cell differentiation"/>
    <property type="evidence" value="ECO:0007669"/>
    <property type="project" value="TreeGrafter"/>
</dbReference>
<dbReference type="InterPro" id="IPR009057">
    <property type="entry name" value="Homeodomain-like_sf"/>
</dbReference>
<dbReference type="Proteomes" id="UP001497525">
    <property type="component" value="Unassembled WGS sequence"/>
</dbReference>
<dbReference type="Gene3D" id="1.10.10.60">
    <property type="entry name" value="Homeodomain-like"/>
    <property type="match status" value="1"/>
</dbReference>
<evidence type="ECO:0000313" key="11">
    <source>
        <dbReference type="EMBL" id="CAL5133521.1"/>
    </source>
</evidence>
<dbReference type="PANTHER" id="PTHR24340">
    <property type="entry name" value="HOMEOBOX PROTEIN NKX"/>
    <property type="match status" value="1"/>
</dbReference>
<dbReference type="CDD" id="cd00086">
    <property type="entry name" value="homeodomain"/>
    <property type="match status" value="1"/>
</dbReference>
<dbReference type="InterPro" id="IPR001356">
    <property type="entry name" value="HD"/>
</dbReference>
<dbReference type="EMBL" id="CAXLJL010000156">
    <property type="protein sequence ID" value="CAL5133521.1"/>
    <property type="molecule type" value="Genomic_DNA"/>
</dbReference>
<evidence type="ECO:0000256" key="3">
    <source>
        <dbReference type="ARBA" id="ARBA00022473"/>
    </source>
</evidence>
<dbReference type="AlphaFoldDB" id="A0AAV2T9H7"/>
<keyword evidence="4 7" id="KW-0238">DNA-binding</keyword>
<protein>
    <recommendedName>
        <fullName evidence="10">Homeobox domain-containing protein</fullName>
    </recommendedName>
</protein>
<dbReference type="InterPro" id="IPR050394">
    <property type="entry name" value="Homeobox_NK-like"/>
</dbReference>
<feature type="DNA-binding region" description="Homeobox" evidence="7">
    <location>
        <begin position="451"/>
        <end position="510"/>
    </location>
</feature>
<sequence length="963" mass="103629">MFTPPSLLPSVEEILDSVRRCELTEGLNEKLALTIRIPSHLPPDRLKCVLSRTRYSGVYAPGYDGSNYLPTTTPVARGDTAEKSNEHLEGCRGAHSFSATEGTANRSALKLTSDLHTDVSQTDGHHFLSQMSAGYGSRMSALFWPGSSQFDNQVAAMTTGIGSGSSLAFSGNNGQDASNVAIDPTTLTPAAVASAASSWYGAAAAAAASDPRLTSEYNEYVSRLMGATNAAMANAYPGHLSPGISSGFVGGGSSLNYINSYGLASGGNPEFGNPHQFTSFGGQSSSTSALRQSGQSSGPRPISVTSRSRYSGNAGVGLNGSGSSNSQSPLGSNQLQSYPFHPFGSSSRPDNADCNRTSAFGLHSGSYNAAMLAYEKHQKAVAVAAAAAAVAASGIQQQNSLSSHIGHRGVGSSSPNAISATPNELGQLTHPLHHLNNPHTHTAAFRGLSQRRKRRVLFTQAQVYELERRFKQQKYLSAPEREHLSQIINLTPTQVKIWFQNHRYKCKRAQKDKEPGTAGEHSTNSNIDLGRGQLQLDQHSPTDSHLLQPNSTDEIHHRKVDRGYNHSRSDDDIMTPGNAPCSLGQMHDTAMSTDASNCSESSSLNDYSEEKETANSKNSLKPSVMFSTDGLIDRSHSRDTHSHRAGSRDEVIGREELPSPVLSRSRSPNGQTDPALNFLRYPEPSLAAARCLEDSRANGGLRRQQTTDYDESQRARNREFRENAQGVTEASENVSVTGAYPGYQFSAYSFPPHPYYGNYIPSPPYMQPVQQGMDRNASHLFSQANSTPDDAQFCLDSKKFCGSIPTQRPSQVDSVPGTVNSKSVSITLTHQAISSLNHMLAAPANYLPESVSSQIPRPPSTMNQENGQQSLVERFRMTHQTGSESQQSDPGLDSRVDQCRHIENCGERNSEELIMKSEYIDGKEFAFSGSMVGNAGARYPAKISAASLSDGVDGNENAIVTNM</sequence>
<reference evidence="11" key="1">
    <citation type="submission" date="2024-06" db="EMBL/GenBank/DDBJ databases">
        <authorList>
            <person name="Liu X."/>
            <person name="Lenzi L."/>
            <person name="Haldenby T S."/>
            <person name="Uol C."/>
        </authorList>
    </citation>
    <scope>NUCLEOTIDE SEQUENCE</scope>
</reference>
<feature type="region of interest" description="Disordered" evidence="9">
    <location>
        <begin position="535"/>
        <end position="677"/>
    </location>
</feature>
<feature type="region of interest" description="Disordered" evidence="9">
    <location>
        <begin position="509"/>
        <end position="528"/>
    </location>
</feature>
<feature type="compositionally biased region" description="Low complexity" evidence="9">
    <location>
        <begin position="276"/>
        <end position="288"/>
    </location>
</feature>
<feature type="compositionally biased region" description="Polar residues" evidence="9">
    <location>
        <begin position="535"/>
        <end position="552"/>
    </location>
</feature>
<evidence type="ECO:0000256" key="1">
    <source>
        <dbReference type="ARBA" id="ARBA00004123"/>
    </source>
</evidence>
<keyword evidence="6 7" id="KW-0539">Nucleus</keyword>
<evidence type="ECO:0000256" key="7">
    <source>
        <dbReference type="PROSITE-ProRule" id="PRU00108"/>
    </source>
</evidence>
<name>A0AAV2T9H7_CALDB</name>
<evidence type="ECO:0000259" key="10">
    <source>
        <dbReference type="PROSITE" id="PS50071"/>
    </source>
</evidence>
<feature type="compositionally biased region" description="Polar residues" evidence="9">
    <location>
        <begin position="289"/>
        <end position="310"/>
    </location>
</feature>
<dbReference type="SMART" id="SM00389">
    <property type="entry name" value="HOX"/>
    <property type="match status" value="1"/>
</dbReference>